<feature type="compositionally biased region" description="Basic and acidic residues" evidence="2">
    <location>
        <begin position="385"/>
        <end position="405"/>
    </location>
</feature>
<evidence type="ECO:0000256" key="2">
    <source>
        <dbReference type="SAM" id="MobiDB-lite"/>
    </source>
</evidence>
<dbReference type="PANTHER" id="PTHR48207">
    <property type="entry name" value="SUCCINATE--HYDROXYMETHYLGLUTARATE COA-TRANSFERASE"/>
    <property type="match status" value="1"/>
</dbReference>
<evidence type="ECO:0000256" key="1">
    <source>
        <dbReference type="ARBA" id="ARBA00022679"/>
    </source>
</evidence>
<dbReference type="Gene3D" id="3.30.1540.10">
    <property type="entry name" value="formyl-coa transferase, domain 3"/>
    <property type="match status" value="1"/>
</dbReference>
<dbReference type="Pfam" id="PF02515">
    <property type="entry name" value="CoA_transf_3"/>
    <property type="match status" value="1"/>
</dbReference>
<keyword evidence="1 3" id="KW-0808">Transferase</keyword>
<accession>A0A7Z0D6H6</accession>
<dbReference type="InterPro" id="IPR044855">
    <property type="entry name" value="CoA-Trfase_III_dom3_sf"/>
</dbReference>
<dbReference type="Proteomes" id="UP000527616">
    <property type="component" value="Unassembled WGS sequence"/>
</dbReference>
<name>A0A7Z0D6H6_9ACTN</name>
<dbReference type="AlphaFoldDB" id="A0A7Z0D6H6"/>
<dbReference type="InterPro" id="IPR050483">
    <property type="entry name" value="CoA-transferase_III_domain"/>
</dbReference>
<sequence>MTQASTPPAPDAAEQVPGSLSGIRVLDLTGNVAGPFATQVLGDLGADVIKVERPGSGDDTRGWGPPFWGGEEGLTFASLNRNKRSITVDLKSPEGVELLRELIGTADVVVQNLRPGALDRIGLDWPTIRELNPRVVYCAMTGFGPEGPRATDPAYDPLMQAFSGLMSVTGEDGRPPVRIPVSILDKGTGMWAVIGILDALRTRDATGRGARVDVSLLDTALTWEATQLMTYLSEGKLPPRLGSGSPGVAPYGAFAATDGDVVIAAGNQRLWEALCSALDTPQWLELAEYADNAARFANRAALNELLAAEVARYSVSELLARLTAAGVPVNPINTVDLVVDDPQVAALGSIERIDHPRLGDYALIRTPISVDGRRSPTRLLPPQLGEHDDEVRREVRAGAEEGARR</sequence>
<dbReference type="SUPFAM" id="SSF89796">
    <property type="entry name" value="CoA-transferase family III (CaiB/BaiF)"/>
    <property type="match status" value="1"/>
</dbReference>
<evidence type="ECO:0000313" key="3">
    <source>
        <dbReference type="EMBL" id="NYI69805.1"/>
    </source>
</evidence>
<dbReference type="RefSeq" id="WP_179443833.1">
    <property type="nucleotide sequence ID" value="NZ_JACBZS010000001.1"/>
</dbReference>
<dbReference type="EMBL" id="JACBZS010000001">
    <property type="protein sequence ID" value="NYI69805.1"/>
    <property type="molecule type" value="Genomic_DNA"/>
</dbReference>
<gene>
    <name evidence="3" type="ORF">GGQ54_000365</name>
</gene>
<dbReference type="InterPro" id="IPR023606">
    <property type="entry name" value="CoA-Trfase_III_dom_1_sf"/>
</dbReference>
<organism evidence="3 4">
    <name type="scientific">Naumannella cuiyingiana</name>
    <dbReference type="NCBI Taxonomy" id="1347891"/>
    <lineage>
        <taxon>Bacteria</taxon>
        <taxon>Bacillati</taxon>
        <taxon>Actinomycetota</taxon>
        <taxon>Actinomycetes</taxon>
        <taxon>Propionibacteriales</taxon>
        <taxon>Propionibacteriaceae</taxon>
        <taxon>Naumannella</taxon>
    </lineage>
</organism>
<reference evidence="3 4" key="1">
    <citation type="submission" date="2020-07" db="EMBL/GenBank/DDBJ databases">
        <title>Sequencing the genomes of 1000 actinobacteria strains.</title>
        <authorList>
            <person name="Klenk H.-P."/>
        </authorList>
    </citation>
    <scope>NUCLEOTIDE SEQUENCE [LARGE SCALE GENOMIC DNA]</scope>
    <source>
        <strain evidence="3 4">DSM 103164</strain>
    </source>
</reference>
<keyword evidence="4" id="KW-1185">Reference proteome</keyword>
<dbReference type="Gene3D" id="3.40.50.10540">
    <property type="entry name" value="Crotonobetainyl-coa:carnitine coa-transferase, domain 1"/>
    <property type="match status" value="1"/>
</dbReference>
<proteinExistence type="predicted"/>
<protein>
    <submittedName>
        <fullName evidence="3">Crotonobetainyl-CoA:carnitine CoA-transferase CaiB-like acyl-CoA transferase</fullName>
    </submittedName>
</protein>
<dbReference type="PANTHER" id="PTHR48207:SF3">
    <property type="entry name" value="SUCCINATE--HYDROXYMETHYLGLUTARATE COA-TRANSFERASE"/>
    <property type="match status" value="1"/>
</dbReference>
<feature type="region of interest" description="Disordered" evidence="2">
    <location>
        <begin position="373"/>
        <end position="405"/>
    </location>
</feature>
<comment type="caution">
    <text evidence="3">The sequence shown here is derived from an EMBL/GenBank/DDBJ whole genome shotgun (WGS) entry which is preliminary data.</text>
</comment>
<dbReference type="GO" id="GO:0008410">
    <property type="term" value="F:CoA-transferase activity"/>
    <property type="evidence" value="ECO:0007669"/>
    <property type="project" value="TreeGrafter"/>
</dbReference>
<dbReference type="InterPro" id="IPR003673">
    <property type="entry name" value="CoA-Trfase_fam_III"/>
</dbReference>
<evidence type="ECO:0000313" key="4">
    <source>
        <dbReference type="Proteomes" id="UP000527616"/>
    </source>
</evidence>